<sequence>MEDHNDFSDKFKDIFDLCDIDKDGYIDVHHFKELAADHFGAAGIEELTGIVNLLDPEGRGLIGYTDFCEGIQQIIDIQQQASRDSFKGSVSEETLVPLDIAGDLSVLEHAPKASPSPSSQHTFSEYDYNSQDDFSGLSLNSGGEQATPTPSNYNSLNLIDDSSPSGGDISGGGQSNGVGGLVLPDTELNGTPLILPPASEDEADSAISGKSSEINENSRQEITDEENYEDYGEIESEADTSDQGHLFTFTRKSMDTISKNFLTLLDLTLKTFSFLPMLQPQTYCSGTRELKFLEDQLQHLTEVQTETNTKQVKLKDENVLLVQKVHYLEEQLRDMEVKAEDLLSEEKRKHKEFMARQERDKNQQVEYITQRLHRIEKEYEDLKEEAPRLHAEIAKLKTEKMDLHERLLERQENYNILHEENERLKADYHKQSTLQQKERQATGQLLDEMGKELDDLRRYKLEIENGSRVPGSASSTAELPARYTDLQREIHKLKEWRGCLVVDVLPSVRAVRGSNPGKAGRCLVLTKRSTRFLAPLRLQMSLAFPARDSKRYSHHPGVVRFNAAPMLGHKTVLLEMD</sequence>
<dbReference type="Gene3D" id="1.10.238.10">
    <property type="entry name" value="EF-hand"/>
    <property type="match status" value="1"/>
</dbReference>
<keyword evidence="5" id="KW-1185">Reference proteome</keyword>
<dbReference type="SUPFAM" id="SSF47473">
    <property type="entry name" value="EF-hand"/>
    <property type="match status" value="1"/>
</dbReference>
<feature type="compositionally biased region" description="Polar residues" evidence="2">
    <location>
        <begin position="115"/>
        <end position="157"/>
    </location>
</feature>
<proteinExistence type="predicted"/>
<evidence type="ECO:0000256" key="2">
    <source>
        <dbReference type="SAM" id="MobiDB-lite"/>
    </source>
</evidence>
<protein>
    <submittedName>
        <fullName evidence="4">Rab11 family-interacting protein 4-like isoform X1</fullName>
    </submittedName>
</protein>
<evidence type="ECO:0000313" key="4">
    <source>
        <dbReference type="EMBL" id="GFS06608.1"/>
    </source>
</evidence>
<evidence type="ECO:0000259" key="3">
    <source>
        <dbReference type="PROSITE" id="PS50222"/>
    </source>
</evidence>
<evidence type="ECO:0000313" key="5">
    <source>
        <dbReference type="Proteomes" id="UP000762676"/>
    </source>
</evidence>
<dbReference type="EMBL" id="BMAT01013151">
    <property type="protein sequence ID" value="GFS06608.1"/>
    <property type="molecule type" value="Genomic_DNA"/>
</dbReference>
<dbReference type="InterPro" id="IPR002048">
    <property type="entry name" value="EF_hand_dom"/>
</dbReference>
<organism evidence="4 5">
    <name type="scientific">Elysia marginata</name>
    <dbReference type="NCBI Taxonomy" id="1093978"/>
    <lineage>
        <taxon>Eukaryota</taxon>
        <taxon>Metazoa</taxon>
        <taxon>Spiralia</taxon>
        <taxon>Lophotrochozoa</taxon>
        <taxon>Mollusca</taxon>
        <taxon>Gastropoda</taxon>
        <taxon>Heterobranchia</taxon>
        <taxon>Euthyneura</taxon>
        <taxon>Panpulmonata</taxon>
        <taxon>Sacoglossa</taxon>
        <taxon>Placobranchoidea</taxon>
        <taxon>Plakobranchidae</taxon>
        <taxon>Elysia</taxon>
    </lineage>
</organism>
<feature type="compositionally biased region" description="Gly residues" evidence="2">
    <location>
        <begin position="168"/>
        <end position="180"/>
    </location>
</feature>
<dbReference type="SMART" id="SM00054">
    <property type="entry name" value="EFh"/>
    <property type="match status" value="2"/>
</dbReference>
<dbReference type="InterPro" id="IPR057316">
    <property type="entry name" value="Rab11-FIP3/4_dom"/>
</dbReference>
<comment type="caution">
    <text evidence="4">The sequence shown here is derived from an EMBL/GenBank/DDBJ whole genome shotgun (WGS) entry which is preliminary data.</text>
</comment>
<dbReference type="PROSITE" id="PS50222">
    <property type="entry name" value="EF_HAND_2"/>
    <property type="match status" value="1"/>
</dbReference>
<dbReference type="GO" id="GO:0030139">
    <property type="term" value="C:endocytic vesicle"/>
    <property type="evidence" value="ECO:0007669"/>
    <property type="project" value="TreeGrafter"/>
</dbReference>
<dbReference type="Pfam" id="PF25450">
    <property type="entry name" value="Rab11-FIP3"/>
    <property type="match status" value="1"/>
</dbReference>
<dbReference type="InterPro" id="IPR011992">
    <property type="entry name" value="EF-hand-dom_pair"/>
</dbReference>
<dbReference type="GO" id="GO:0032465">
    <property type="term" value="P:regulation of cytokinesis"/>
    <property type="evidence" value="ECO:0007669"/>
    <property type="project" value="TreeGrafter"/>
</dbReference>
<feature type="region of interest" description="Disordered" evidence="2">
    <location>
        <begin position="109"/>
        <end position="181"/>
    </location>
</feature>
<dbReference type="GO" id="GO:0055038">
    <property type="term" value="C:recycling endosome membrane"/>
    <property type="evidence" value="ECO:0007669"/>
    <property type="project" value="TreeGrafter"/>
</dbReference>
<dbReference type="GO" id="GO:0032154">
    <property type="term" value="C:cleavage furrow"/>
    <property type="evidence" value="ECO:0007669"/>
    <property type="project" value="TreeGrafter"/>
</dbReference>
<evidence type="ECO:0000256" key="1">
    <source>
        <dbReference type="SAM" id="Coils"/>
    </source>
</evidence>
<dbReference type="GO" id="GO:0005509">
    <property type="term" value="F:calcium ion binding"/>
    <property type="evidence" value="ECO:0007669"/>
    <property type="project" value="InterPro"/>
</dbReference>
<dbReference type="PANTHER" id="PTHR15726">
    <property type="entry name" value="RAB11-FAMILY INTERACTING PROTEIN"/>
    <property type="match status" value="1"/>
</dbReference>
<name>A0AAV4IAL2_9GAST</name>
<gene>
    <name evidence="4" type="ORF">ElyMa_006548800</name>
</gene>
<dbReference type="PANTHER" id="PTHR15726:SF7">
    <property type="entry name" value="NUCLEAR FALLOUT, ISOFORM J"/>
    <property type="match status" value="1"/>
</dbReference>
<dbReference type="AlphaFoldDB" id="A0AAV4IAL2"/>
<feature type="coiled-coil region" evidence="1">
    <location>
        <begin position="325"/>
        <end position="427"/>
    </location>
</feature>
<accession>A0AAV4IAL2</accession>
<dbReference type="GO" id="GO:0030496">
    <property type="term" value="C:midbody"/>
    <property type="evidence" value="ECO:0007669"/>
    <property type="project" value="TreeGrafter"/>
</dbReference>
<dbReference type="GO" id="GO:0032456">
    <property type="term" value="P:endocytic recycling"/>
    <property type="evidence" value="ECO:0007669"/>
    <property type="project" value="TreeGrafter"/>
</dbReference>
<keyword evidence="1" id="KW-0175">Coiled coil</keyword>
<dbReference type="InterPro" id="IPR051977">
    <property type="entry name" value="Rab11-interacting_regulator"/>
</dbReference>
<feature type="domain" description="EF-hand" evidence="3">
    <location>
        <begin position="6"/>
        <end position="41"/>
    </location>
</feature>
<reference evidence="4 5" key="1">
    <citation type="journal article" date="2021" name="Elife">
        <title>Chloroplast acquisition without the gene transfer in kleptoplastic sea slugs, Plakobranchus ocellatus.</title>
        <authorList>
            <person name="Maeda T."/>
            <person name="Takahashi S."/>
            <person name="Yoshida T."/>
            <person name="Shimamura S."/>
            <person name="Takaki Y."/>
            <person name="Nagai Y."/>
            <person name="Toyoda A."/>
            <person name="Suzuki Y."/>
            <person name="Arimoto A."/>
            <person name="Ishii H."/>
            <person name="Satoh N."/>
            <person name="Nishiyama T."/>
            <person name="Hasebe M."/>
            <person name="Maruyama T."/>
            <person name="Minagawa J."/>
            <person name="Obokata J."/>
            <person name="Shigenobu S."/>
        </authorList>
    </citation>
    <scope>NUCLEOTIDE SEQUENCE [LARGE SCALE GENOMIC DNA]</scope>
</reference>
<feature type="region of interest" description="Disordered" evidence="2">
    <location>
        <begin position="196"/>
        <end position="226"/>
    </location>
</feature>
<dbReference type="Proteomes" id="UP000762676">
    <property type="component" value="Unassembled WGS sequence"/>
</dbReference>
<dbReference type="Pfam" id="PF13499">
    <property type="entry name" value="EF-hand_7"/>
    <property type="match status" value="1"/>
</dbReference>